<reference evidence="11" key="1">
    <citation type="submission" date="2021-01" db="EMBL/GenBank/DDBJ databases">
        <title>Whole genome shotgun sequence of Rhizocola hellebori NBRC 109834.</title>
        <authorList>
            <person name="Komaki H."/>
            <person name="Tamura T."/>
        </authorList>
    </citation>
    <scope>NUCLEOTIDE SEQUENCE</scope>
    <source>
        <strain evidence="11">NBRC 109834</strain>
    </source>
</reference>
<evidence type="ECO:0000259" key="10">
    <source>
        <dbReference type="Pfam" id="PF17766"/>
    </source>
</evidence>
<organism evidence="11 12">
    <name type="scientific">Rhizocola hellebori</name>
    <dbReference type="NCBI Taxonomy" id="1392758"/>
    <lineage>
        <taxon>Bacteria</taxon>
        <taxon>Bacillati</taxon>
        <taxon>Actinomycetota</taxon>
        <taxon>Actinomycetes</taxon>
        <taxon>Micromonosporales</taxon>
        <taxon>Micromonosporaceae</taxon>
        <taxon>Rhizocola</taxon>
    </lineage>
</organism>
<comment type="similarity">
    <text evidence="1 6">Belongs to the peptidase S8 family.</text>
</comment>
<dbReference type="InterPro" id="IPR000209">
    <property type="entry name" value="Peptidase_S8/S53_dom"/>
</dbReference>
<dbReference type="Pfam" id="PF05922">
    <property type="entry name" value="Inhibitor_I9"/>
    <property type="match status" value="1"/>
</dbReference>
<feature type="active site" description="Charge relay system" evidence="5 6">
    <location>
        <position position="237"/>
    </location>
</feature>
<dbReference type="PROSITE" id="PS00138">
    <property type="entry name" value="SUBTILASE_SER"/>
    <property type="match status" value="1"/>
</dbReference>
<keyword evidence="4 6" id="KW-0720">Serine protease</keyword>
<proteinExistence type="inferred from homology"/>
<dbReference type="AlphaFoldDB" id="A0A8J3VKX2"/>
<dbReference type="Gene3D" id="3.30.70.80">
    <property type="entry name" value="Peptidase S8 propeptide/proteinase inhibitor I9"/>
    <property type="match status" value="1"/>
</dbReference>
<dbReference type="Pfam" id="PF02225">
    <property type="entry name" value="PA"/>
    <property type="match status" value="1"/>
</dbReference>
<keyword evidence="3 6" id="KW-0378">Hydrolase</keyword>
<dbReference type="Gene3D" id="3.40.50.200">
    <property type="entry name" value="Peptidase S8/S53 domain"/>
    <property type="match status" value="1"/>
</dbReference>
<dbReference type="GO" id="GO:0006508">
    <property type="term" value="P:proteolysis"/>
    <property type="evidence" value="ECO:0007669"/>
    <property type="project" value="UniProtKB-KW"/>
</dbReference>
<evidence type="ECO:0000259" key="8">
    <source>
        <dbReference type="Pfam" id="PF02225"/>
    </source>
</evidence>
<accession>A0A8J3VKX2</accession>
<evidence type="ECO:0000259" key="7">
    <source>
        <dbReference type="Pfam" id="PF00082"/>
    </source>
</evidence>
<dbReference type="InterPro" id="IPR045051">
    <property type="entry name" value="SBT"/>
</dbReference>
<dbReference type="Gene3D" id="3.50.30.30">
    <property type="match status" value="1"/>
</dbReference>
<evidence type="ECO:0000256" key="3">
    <source>
        <dbReference type="ARBA" id="ARBA00022801"/>
    </source>
</evidence>
<dbReference type="PROSITE" id="PS51892">
    <property type="entry name" value="SUBTILASE"/>
    <property type="match status" value="1"/>
</dbReference>
<dbReference type="Gene3D" id="2.60.40.2310">
    <property type="match status" value="1"/>
</dbReference>
<evidence type="ECO:0000259" key="9">
    <source>
        <dbReference type="Pfam" id="PF05922"/>
    </source>
</evidence>
<dbReference type="SUPFAM" id="SSF52743">
    <property type="entry name" value="Subtilisin-like"/>
    <property type="match status" value="1"/>
</dbReference>
<dbReference type="InterPro" id="IPR037045">
    <property type="entry name" value="S8pro/Inhibitor_I9_sf"/>
</dbReference>
<evidence type="ECO:0000256" key="5">
    <source>
        <dbReference type="PIRSR" id="PIRSR615500-1"/>
    </source>
</evidence>
<evidence type="ECO:0000256" key="2">
    <source>
        <dbReference type="ARBA" id="ARBA00022670"/>
    </source>
</evidence>
<dbReference type="InterPro" id="IPR010259">
    <property type="entry name" value="S8pro/Inhibitor_I9"/>
</dbReference>
<evidence type="ECO:0000256" key="1">
    <source>
        <dbReference type="ARBA" id="ARBA00011073"/>
    </source>
</evidence>
<feature type="domain" description="Peptidase S8/S53" evidence="7">
    <location>
        <begin position="480"/>
        <end position="590"/>
    </location>
</feature>
<feature type="domain" description="Inhibitor I9" evidence="9">
    <location>
        <begin position="67"/>
        <end position="128"/>
    </location>
</feature>
<evidence type="ECO:0008006" key="13">
    <source>
        <dbReference type="Google" id="ProtNLM"/>
    </source>
</evidence>
<evidence type="ECO:0000313" key="11">
    <source>
        <dbReference type="EMBL" id="GIH09987.1"/>
    </source>
</evidence>
<dbReference type="Pfam" id="PF00082">
    <property type="entry name" value="Peptidase_S8"/>
    <property type="match status" value="2"/>
</dbReference>
<dbReference type="Pfam" id="PF17766">
    <property type="entry name" value="fn3_6"/>
    <property type="match status" value="1"/>
</dbReference>
<dbReference type="Proteomes" id="UP000612899">
    <property type="component" value="Unassembled WGS sequence"/>
</dbReference>
<keyword evidence="2 6" id="KW-0645">Protease</keyword>
<feature type="active site" description="Charge relay system" evidence="5 6">
    <location>
        <position position="166"/>
    </location>
</feature>
<dbReference type="PRINTS" id="PR00723">
    <property type="entry name" value="SUBTILISIN"/>
</dbReference>
<sequence length="975" mass="97686">MTALVVAAAGSARATAPAVPQGTQLYIVQTTGAPLASYAGGVAGIAATKPAAGKKVDVKSTTAKAYREHLKAMHDKVLQASGINAKQKTDDLSVVLNGFAAKLTEGQAAKLARTPGVLNVWKNEIRKLDTISTPGFLGLEGSSGVWNKQFGGDANAGLGVIVGVVDTGFWPESPSFAALSEPRPDQAVIDGKWFGTCDAGIEEPVTCNNKVIGARWYNDSGLADDHDFLSPRDADSHGTHTASTAAGNHGVNAVINGVSVGTASGMAPAARVGIYKVCWAGGCGTFDSVNAIEDAVADGVDVINYSISGSLTSVLDPVEVAFFNAAAAGVFVAASAGNSGPGASTVAHNSPWLTTVAASTHDRNFTKSVTLGNGATYAGVGTGPAVPSAPLIDSAVAGLAGSDPLQAELCFLGALDPAKVTGKIVLCRRGTNARTDKSKAVRDAGGLGLVLYNQPDNSLNADFHFVPTVHLQSAAGLAIKAYAATAGATASLSVGAATPGRAPNMAAFSSAGPALSGGGDLLKPDITAPGVDVIAAVSPAGDNGNFYDAISGTSMSSPHIAGLAALVASKHPDWSPMWIKSALMTSASQTDNTGAPILRGTVNATPLDFGAGHVNSGGSFDPGLVYDSNFEQWVQFICGTKQLTGPTCDSVGSIDPSDLNYPSIAVGDLAGVQSVKRTVTNTANHAAIYQAKVQAPAGFKVTVSPDTLIIPKGRSASFKVTITRTTAPLNAYAFGSLTWKEFPGFDVPGLGKRDHVVRSPIAVRPVALSVVGEVAGSGASGSIALATKTGFAGTLTAAANGLTAATVASLPVVGTEPNFNTGAPAVGPGVNKATVTAPAGSALVRFSTFSGDYPMGTDIDLFVYSGSTLVGVSAGGTADETVTLTAAGTYDVYVVAFALAPGETGADIQLNHWAVGSGSAGNFSVSPASQPATVGGAGTVTASWSGLSAGVRYLGFVGFGDGTASVGRTIVSVVG</sequence>
<dbReference type="InterPro" id="IPR003137">
    <property type="entry name" value="PA_domain"/>
</dbReference>
<dbReference type="CDD" id="cd04852">
    <property type="entry name" value="Peptidases_S8_3"/>
    <property type="match status" value="1"/>
</dbReference>
<feature type="domain" description="PA" evidence="8">
    <location>
        <begin position="407"/>
        <end position="479"/>
    </location>
</feature>
<evidence type="ECO:0000313" key="12">
    <source>
        <dbReference type="Proteomes" id="UP000612899"/>
    </source>
</evidence>
<protein>
    <recommendedName>
        <fullName evidence="13">Serine protease</fullName>
    </recommendedName>
</protein>
<dbReference type="CDD" id="cd02120">
    <property type="entry name" value="PA_subtilisin_like"/>
    <property type="match status" value="1"/>
</dbReference>
<dbReference type="EMBL" id="BONY01000081">
    <property type="protein sequence ID" value="GIH09987.1"/>
    <property type="molecule type" value="Genomic_DNA"/>
</dbReference>
<keyword evidence="12" id="KW-1185">Reference proteome</keyword>
<gene>
    <name evidence="11" type="ORF">Rhe02_80540</name>
</gene>
<evidence type="ECO:0000256" key="6">
    <source>
        <dbReference type="PROSITE-ProRule" id="PRU01240"/>
    </source>
</evidence>
<comment type="caution">
    <text evidence="11">The sequence shown here is derived from an EMBL/GenBank/DDBJ whole genome shotgun (WGS) entry which is preliminary data.</text>
</comment>
<evidence type="ECO:0000256" key="4">
    <source>
        <dbReference type="ARBA" id="ARBA00022825"/>
    </source>
</evidence>
<feature type="domain" description="Subtilisin-like protease fibronectin type-III" evidence="10">
    <location>
        <begin position="658"/>
        <end position="763"/>
    </location>
</feature>
<dbReference type="InterPro" id="IPR034197">
    <property type="entry name" value="Peptidases_S8_3"/>
</dbReference>
<dbReference type="RefSeq" id="WP_203913711.1">
    <property type="nucleotide sequence ID" value="NZ_BONY01000081.1"/>
</dbReference>
<name>A0A8J3VKX2_9ACTN</name>
<dbReference type="InterPro" id="IPR036852">
    <property type="entry name" value="Peptidase_S8/S53_dom_sf"/>
</dbReference>
<dbReference type="PANTHER" id="PTHR10795">
    <property type="entry name" value="PROPROTEIN CONVERTASE SUBTILISIN/KEXIN"/>
    <property type="match status" value="1"/>
</dbReference>
<dbReference type="GO" id="GO:0004252">
    <property type="term" value="F:serine-type endopeptidase activity"/>
    <property type="evidence" value="ECO:0007669"/>
    <property type="project" value="UniProtKB-UniRule"/>
</dbReference>
<dbReference type="SUPFAM" id="SSF52025">
    <property type="entry name" value="PA domain"/>
    <property type="match status" value="1"/>
</dbReference>
<feature type="domain" description="Peptidase S8/S53" evidence="7">
    <location>
        <begin position="159"/>
        <end position="362"/>
    </location>
</feature>
<dbReference type="InterPro" id="IPR041469">
    <property type="entry name" value="Subtilisin-like_FN3"/>
</dbReference>
<dbReference type="InterPro" id="IPR015500">
    <property type="entry name" value="Peptidase_S8_subtilisin-rel"/>
</dbReference>
<dbReference type="InterPro" id="IPR023828">
    <property type="entry name" value="Peptidase_S8_Ser-AS"/>
</dbReference>
<dbReference type="InterPro" id="IPR046450">
    <property type="entry name" value="PA_dom_sf"/>
</dbReference>
<feature type="active site" description="Charge relay system" evidence="5 6">
    <location>
        <position position="554"/>
    </location>
</feature>